<dbReference type="CDD" id="cd05233">
    <property type="entry name" value="SDR_c"/>
    <property type="match status" value="1"/>
</dbReference>
<sequence>MEIRDKAVVITGAGRGIGAAMAVRFAAEGPRGLVLADLDGPAAQQVAAQVRELGVPAIGVRTDVTRPAEVSELVGAATAEFGDPDLVCSNAGVATGMGVHAGAVQWANSWAVNVMAHVHLAQAVLPAFVRRREGYLLITASAVGLLGLPGDAPYSVTKHAAVALAEWLAFTYGQHGVGVSALCPWGVRTELLMPGVQVGHPAARAVAGAAPILEPAEVAEATVRGLAEHRFLILPHPEVGELSARKAADPDKWIAAQQRVLR</sequence>
<dbReference type="Gene3D" id="3.40.50.720">
    <property type="entry name" value="NAD(P)-binding Rossmann-like Domain"/>
    <property type="match status" value="1"/>
</dbReference>
<evidence type="ECO:0000256" key="1">
    <source>
        <dbReference type="ARBA" id="ARBA00006484"/>
    </source>
</evidence>
<comment type="similarity">
    <text evidence="1">Belongs to the short-chain dehydrogenases/reductases (SDR) family.</text>
</comment>
<dbReference type="PANTHER" id="PTHR43391:SF26">
    <property type="entry name" value="BLL7251 PROTEIN"/>
    <property type="match status" value="1"/>
</dbReference>
<evidence type="ECO:0000313" key="4">
    <source>
        <dbReference type="Proteomes" id="UP000517916"/>
    </source>
</evidence>
<dbReference type="SUPFAM" id="SSF51735">
    <property type="entry name" value="NAD(P)-binding Rossmann-fold domains"/>
    <property type="match status" value="1"/>
</dbReference>
<gene>
    <name evidence="3" type="ORF">BC739_002060</name>
</gene>
<dbReference type="PANTHER" id="PTHR43391">
    <property type="entry name" value="RETINOL DEHYDROGENASE-RELATED"/>
    <property type="match status" value="1"/>
</dbReference>
<organism evidence="3 4">
    <name type="scientific">Kutzneria viridogrisea</name>
    <dbReference type="NCBI Taxonomy" id="47990"/>
    <lineage>
        <taxon>Bacteria</taxon>
        <taxon>Bacillati</taxon>
        <taxon>Actinomycetota</taxon>
        <taxon>Actinomycetes</taxon>
        <taxon>Pseudonocardiales</taxon>
        <taxon>Pseudonocardiaceae</taxon>
        <taxon>Kutzneria</taxon>
    </lineage>
</organism>
<dbReference type="Pfam" id="PF00106">
    <property type="entry name" value="adh_short"/>
    <property type="match status" value="1"/>
</dbReference>
<dbReference type="Proteomes" id="UP000517916">
    <property type="component" value="Unassembled WGS sequence"/>
</dbReference>
<dbReference type="PRINTS" id="PR00081">
    <property type="entry name" value="GDHRDH"/>
</dbReference>
<comment type="caution">
    <text evidence="3">The sequence shown here is derived from an EMBL/GenBank/DDBJ whole genome shotgun (WGS) entry which is preliminary data.</text>
</comment>
<dbReference type="InterPro" id="IPR020904">
    <property type="entry name" value="Sc_DH/Rdtase_CS"/>
</dbReference>
<evidence type="ECO:0000256" key="2">
    <source>
        <dbReference type="ARBA" id="ARBA00023002"/>
    </source>
</evidence>
<evidence type="ECO:0000313" key="3">
    <source>
        <dbReference type="EMBL" id="MBA8924861.1"/>
    </source>
</evidence>
<keyword evidence="4" id="KW-1185">Reference proteome</keyword>
<reference evidence="3 4" key="1">
    <citation type="submission" date="2020-08" db="EMBL/GenBank/DDBJ databases">
        <title>Genomic Encyclopedia of Archaeal and Bacterial Type Strains, Phase II (KMG-II): from individual species to whole genera.</title>
        <authorList>
            <person name="Goeker M."/>
        </authorList>
    </citation>
    <scope>NUCLEOTIDE SEQUENCE [LARGE SCALE GENOMIC DNA]</scope>
    <source>
        <strain evidence="3 4">DSM 43850</strain>
    </source>
</reference>
<dbReference type="InterPro" id="IPR036291">
    <property type="entry name" value="NAD(P)-bd_dom_sf"/>
</dbReference>
<keyword evidence="2" id="KW-0560">Oxidoreductase</keyword>
<dbReference type="PROSITE" id="PS00061">
    <property type="entry name" value="ADH_SHORT"/>
    <property type="match status" value="1"/>
</dbReference>
<proteinExistence type="inferred from homology"/>
<name>A0ABR6BDS0_9PSEU</name>
<accession>A0ABR6BDS0</accession>
<dbReference type="InterPro" id="IPR002347">
    <property type="entry name" value="SDR_fam"/>
</dbReference>
<protein>
    <submittedName>
        <fullName evidence="3">NAD(P)-dependent dehydrogenase (Short-subunit alcohol dehydrogenase family)</fullName>
    </submittedName>
</protein>
<dbReference type="EMBL" id="JACJID010000002">
    <property type="protein sequence ID" value="MBA8924861.1"/>
    <property type="molecule type" value="Genomic_DNA"/>
</dbReference>